<feature type="domain" description="NAD-dependent epimerase/dehydratase" evidence="1">
    <location>
        <begin position="29"/>
        <end position="197"/>
    </location>
</feature>
<gene>
    <name evidence="2" type="ORF">H9L01_00555</name>
</gene>
<dbReference type="Gene3D" id="3.40.50.720">
    <property type="entry name" value="NAD(P)-binding Rossmann-like Domain"/>
    <property type="match status" value="1"/>
</dbReference>
<sequence length="339" mass="37695">MTILNEIEKKMNTASSALVEDVKHIDGDIIILGVSGKIGYNLAALLMDALNKAGIKNKVYGVARFSDGNQSRDALEAIGVQTLVADFMNDESLKSLPHVKNVIFMVGYKFGSTGNESYTWALNSYLPGRIAETFKDSNIVVFSTGCVYPLVNVKYAAPSEEQMPEAIGEYAQSCLGRERIFEHFSKENKTPMAIYRLNYAIDVRYGVLVEIAKDVYNDRPVDVTMGQVNVIWQPDASEMAIRSLLHTTVPANVINITGPETLSVRWIAERFAERFGKAVTIVGEESENALLSNASKSHELFGYPQTSIREMIDTIATWIELDGSMIDKPTHFQEREGKY</sequence>
<dbReference type="SUPFAM" id="SSF51735">
    <property type="entry name" value="NAD(P)-binding Rossmann-fold domains"/>
    <property type="match status" value="1"/>
</dbReference>
<dbReference type="PANTHER" id="PTHR43245">
    <property type="entry name" value="BIFUNCTIONAL POLYMYXIN RESISTANCE PROTEIN ARNA"/>
    <property type="match status" value="1"/>
</dbReference>
<dbReference type="InterPro" id="IPR050177">
    <property type="entry name" value="Lipid_A_modif_metabolic_enz"/>
</dbReference>
<protein>
    <submittedName>
        <fullName evidence="2">NAD(P)-dependent oxidoreductase</fullName>
    </submittedName>
</protein>
<dbReference type="EMBL" id="CP060715">
    <property type="protein sequence ID" value="QNN60902.1"/>
    <property type="molecule type" value="Genomic_DNA"/>
</dbReference>
<name>A0A7G9RZ77_9FIRM</name>
<dbReference type="Proteomes" id="UP000515928">
    <property type="component" value="Chromosome"/>
</dbReference>
<evidence type="ECO:0000259" key="1">
    <source>
        <dbReference type="Pfam" id="PF01370"/>
    </source>
</evidence>
<keyword evidence="3" id="KW-1185">Reference proteome</keyword>
<dbReference type="Pfam" id="PF01370">
    <property type="entry name" value="Epimerase"/>
    <property type="match status" value="1"/>
</dbReference>
<evidence type="ECO:0000313" key="2">
    <source>
        <dbReference type="EMBL" id="QNN60902.1"/>
    </source>
</evidence>
<dbReference type="AlphaFoldDB" id="A0A7G9RZ77"/>
<dbReference type="PANTHER" id="PTHR43245:SF13">
    <property type="entry name" value="UDP-D-APIOSE_UDP-D-XYLOSE SYNTHASE 2"/>
    <property type="match status" value="1"/>
</dbReference>
<dbReference type="KEGG" id="eio:H9L01_00555"/>
<organism evidence="2 3">
    <name type="scientific">Erysipelothrix inopinata</name>
    <dbReference type="NCBI Taxonomy" id="225084"/>
    <lineage>
        <taxon>Bacteria</taxon>
        <taxon>Bacillati</taxon>
        <taxon>Bacillota</taxon>
        <taxon>Erysipelotrichia</taxon>
        <taxon>Erysipelotrichales</taxon>
        <taxon>Erysipelotrichaceae</taxon>
        <taxon>Erysipelothrix</taxon>
    </lineage>
</organism>
<proteinExistence type="predicted"/>
<dbReference type="InterPro" id="IPR001509">
    <property type="entry name" value="Epimerase_deHydtase"/>
</dbReference>
<dbReference type="InterPro" id="IPR036291">
    <property type="entry name" value="NAD(P)-bd_dom_sf"/>
</dbReference>
<dbReference type="RefSeq" id="WP_187534022.1">
    <property type="nucleotide sequence ID" value="NZ_CBCSHU010000009.1"/>
</dbReference>
<accession>A0A7G9RZ77</accession>
<evidence type="ECO:0000313" key="3">
    <source>
        <dbReference type="Proteomes" id="UP000515928"/>
    </source>
</evidence>
<reference evidence="2 3" key="1">
    <citation type="submission" date="2020-08" db="EMBL/GenBank/DDBJ databases">
        <title>Genome sequence of Erysipelothrix inopinata DSM 15511T.</title>
        <authorList>
            <person name="Hyun D.-W."/>
            <person name="Bae J.-W."/>
        </authorList>
    </citation>
    <scope>NUCLEOTIDE SEQUENCE [LARGE SCALE GENOMIC DNA]</scope>
    <source>
        <strain evidence="2 3">DSM 15511</strain>
    </source>
</reference>